<dbReference type="STRING" id="137265.SAMN05421684_7416"/>
<dbReference type="Gene3D" id="1.10.357.10">
    <property type="entry name" value="Tetracycline Repressor, domain 2"/>
    <property type="match status" value="1"/>
</dbReference>
<accession>A0A1H3UK98</accession>
<dbReference type="InterPro" id="IPR036271">
    <property type="entry name" value="Tet_transcr_reg_TetR-rel_C_sf"/>
</dbReference>
<dbReference type="PROSITE" id="PS50977">
    <property type="entry name" value="HTH_TETR_2"/>
    <property type="match status" value="1"/>
</dbReference>
<dbReference type="RefSeq" id="WP_090802552.1">
    <property type="nucleotide sequence ID" value="NZ_BOND01000005.1"/>
</dbReference>
<evidence type="ECO:0000256" key="2">
    <source>
        <dbReference type="ARBA" id="ARBA00023125"/>
    </source>
</evidence>
<protein>
    <submittedName>
        <fullName evidence="6">Transcriptional regulator, TetR family</fullName>
    </submittedName>
</protein>
<dbReference type="Gene3D" id="1.10.10.60">
    <property type="entry name" value="Homeodomain-like"/>
    <property type="match status" value="1"/>
</dbReference>
<dbReference type="SUPFAM" id="SSF46689">
    <property type="entry name" value="Homeodomain-like"/>
    <property type="match status" value="1"/>
</dbReference>
<dbReference type="InterPro" id="IPR004111">
    <property type="entry name" value="Repressor_TetR_C"/>
</dbReference>
<keyword evidence="1" id="KW-0805">Transcription regulation</keyword>
<dbReference type="Pfam" id="PF02909">
    <property type="entry name" value="TetR_C_1"/>
    <property type="match status" value="1"/>
</dbReference>
<name>A0A1H3UK98_9ACTN</name>
<dbReference type="InterPro" id="IPR009057">
    <property type="entry name" value="Homeodomain-like_sf"/>
</dbReference>
<dbReference type="GO" id="GO:0000976">
    <property type="term" value="F:transcription cis-regulatory region binding"/>
    <property type="evidence" value="ECO:0007669"/>
    <property type="project" value="TreeGrafter"/>
</dbReference>
<evidence type="ECO:0000313" key="6">
    <source>
        <dbReference type="EMBL" id="SDZ62255.1"/>
    </source>
</evidence>
<keyword evidence="3" id="KW-0804">Transcription</keyword>
<evidence type="ECO:0000256" key="4">
    <source>
        <dbReference type="PROSITE-ProRule" id="PRU00335"/>
    </source>
</evidence>
<feature type="DNA-binding region" description="H-T-H motif" evidence="4">
    <location>
        <begin position="45"/>
        <end position="64"/>
    </location>
</feature>
<evidence type="ECO:0000256" key="3">
    <source>
        <dbReference type="ARBA" id="ARBA00023163"/>
    </source>
</evidence>
<dbReference type="Pfam" id="PF00440">
    <property type="entry name" value="TetR_N"/>
    <property type="match status" value="1"/>
</dbReference>
<dbReference type="InterPro" id="IPR050109">
    <property type="entry name" value="HTH-type_TetR-like_transc_reg"/>
</dbReference>
<dbReference type="GO" id="GO:0003700">
    <property type="term" value="F:DNA-binding transcription factor activity"/>
    <property type="evidence" value="ECO:0007669"/>
    <property type="project" value="TreeGrafter"/>
</dbReference>
<keyword evidence="7" id="KW-1185">Reference proteome</keyword>
<dbReference type="AlphaFoldDB" id="A0A1H3UK98"/>
<gene>
    <name evidence="6" type="ORF">SAMN05421684_7416</name>
</gene>
<reference evidence="7" key="1">
    <citation type="submission" date="2016-10" db="EMBL/GenBank/DDBJ databases">
        <authorList>
            <person name="Varghese N."/>
            <person name="Submissions S."/>
        </authorList>
    </citation>
    <scope>NUCLEOTIDE SEQUENCE [LARGE SCALE GENOMIC DNA]</scope>
    <source>
        <strain evidence="7">DSM 44718</strain>
    </source>
</reference>
<dbReference type="InterPro" id="IPR001647">
    <property type="entry name" value="HTH_TetR"/>
</dbReference>
<sequence length="250" mass="27419">MASADDDALIWTRDEPGTRRPKFTRDQIALTALAIADAEGFAAVSMRRVASELNAGTMTLYHYVRTKDELVALMDDALMAEVLIPEGELPSHWYDALSAIALRTWDVLTRHLWALHSLQNAPVGPNNMRHFEQTLAALAGTGLDAPDKFLLINIVDDYVHGNALRTAEVREAGESTSNESPIDAAIRFGQTQLATGKFPHTAALFGDGDDPHEAWGRLVGPLSERDRFRTGLATLLHGVADRWKLTLPNA</sequence>
<dbReference type="Proteomes" id="UP000199632">
    <property type="component" value="Unassembled WGS sequence"/>
</dbReference>
<proteinExistence type="predicted"/>
<evidence type="ECO:0000313" key="7">
    <source>
        <dbReference type="Proteomes" id="UP000199632"/>
    </source>
</evidence>
<organism evidence="6 7">
    <name type="scientific">Asanoa ishikariensis</name>
    <dbReference type="NCBI Taxonomy" id="137265"/>
    <lineage>
        <taxon>Bacteria</taxon>
        <taxon>Bacillati</taxon>
        <taxon>Actinomycetota</taxon>
        <taxon>Actinomycetes</taxon>
        <taxon>Micromonosporales</taxon>
        <taxon>Micromonosporaceae</taxon>
        <taxon>Asanoa</taxon>
    </lineage>
</organism>
<evidence type="ECO:0000259" key="5">
    <source>
        <dbReference type="PROSITE" id="PS50977"/>
    </source>
</evidence>
<feature type="domain" description="HTH tetR-type" evidence="5">
    <location>
        <begin position="22"/>
        <end position="82"/>
    </location>
</feature>
<dbReference type="PANTHER" id="PTHR30055">
    <property type="entry name" value="HTH-TYPE TRANSCRIPTIONAL REGULATOR RUTR"/>
    <property type="match status" value="1"/>
</dbReference>
<evidence type="ECO:0000256" key="1">
    <source>
        <dbReference type="ARBA" id="ARBA00023015"/>
    </source>
</evidence>
<dbReference type="OrthoDB" id="2570341at2"/>
<dbReference type="PANTHER" id="PTHR30055:SF151">
    <property type="entry name" value="TRANSCRIPTIONAL REGULATORY PROTEIN"/>
    <property type="match status" value="1"/>
</dbReference>
<dbReference type="GO" id="GO:0045892">
    <property type="term" value="P:negative regulation of DNA-templated transcription"/>
    <property type="evidence" value="ECO:0007669"/>
    <property type="project" value="InterPro"/>
</dbReference>
<dbReference type="EMBL" id="FNQB01000004">
    <property type="protein sequence ID" value="SDZ62255.1"/>
    <property type="molecule type" value="Genomic_DNA"/>
</dbReference>
<keyword evidence="2 4" id="KW-0238">DNA-binding</keyword>
<dbReference type="SUPFAM" id="SSF48498">
    <property type="entry name" value="Tetracyclin repressor-like, C-terminal domain"/>
    <property type="match status" value="1"/>
</dbReference>